<dbReference type="GO" id="GO:0046872">
    <property type="term" value="F:metal ion binding"/>
    <property type="evidence" value="ECO:0007669"/>
    <property type="project" value="UniProtKB-KW"/>
</dbReference>
<evidence type="ECO:0000256" key="4">
    <source>
        <dbReference type="ARBA" id="ARBA00023014"/>
    </source>
</evidence>
<dbReference type="InterPro" id="IPR017896">
    <property type="entry name" value="4Fe4S_Fe-S-bd"/>
</dbReference>
<dbReference type="CDD" id="cd01335">
    <property type="entry name" value="Radical_SAM"/>
    <property type="match status" value="1"/>
</dbReference>
<dbReference type="InterPro" id="IPR007197">
    <property type="entry name" value="rSAM"/>
</dbReference>
<evidence type="ECO:0000256" key="2">
    <source>
        <dbReference type="ARBA" id="ARBA00022723"/>
    </source>
</evidence>
<dbReference type="InterPro" id="IPR058240">
    <property type="entry name" value="rSAM_sf"/>
</dbReference>
<sequence length="307" mass="35472">MIPLYEVSTIHVEVTNACNLECANCTRFVGHHRKPFMMDLVTVRKALESLEGFPGKVGLMGGEPTAHPKYKEICELFQELVPDKERRQLWTNGYKWKQYESVTLETFFPHNCHYNDHQHDEDSHQPLLIAAEDVLEDKELMWKLIDKCWIQTRWSASITPKGCFFCEVAAAQDHLFDGPGGYAIEKGWWKKTPQEFKDQVCRYCRNCSAAIPMDALNHHEDYDLVSPSVAKKLESVASPRYRNGKIKIFDHVFTKAEIEERAKTWTPWCHRPFKQNTPELFDTSPVHVHNQQIPSSSILTIGAQPKD</sequence>
<organism evidence="6 7">
    <name type="scientific">SAR324 cluster bacterium</name>
    <dbReference type="NCBI Taxonomy" id="2024889"/>
    <lineage>
        <taxon>Bacteria</taxon>
        <taxon>Deltaproteobacteria</taxon>
        <taxon>SAR324 cluster</taxon>
    </lineage>
</organism>
<dbReference type="Gene3D" id="3.20.20.70">
    <property type="entry name" value="Aldolase class I"/>
    <property type="match status" value="1"/>
</dbReference>
<dbReference type="GO" id="GO:0003824">
    <property type="term" value="F:catalytic activity"/>
    <property type="evidence" value="ECO:0007669"/>
    <property type="project" value="InterPro"/>
</dbReference>
<dbReference type="InterPro" id="IPR013785">
    <property type="entry name" value="Aldolase_TIM"/>
</dbReference>
<keyword evidence="3" id="KW-0408">Iron</keyword>
<comment type="caution">
    <text evidence="6">The sequence shown here is derived from an EMBL/GenBank/DDBJ whole genome shotgun (WGS) entry which is preliminary data.</text>
</comment>
<evidence type="ECO:0000259" key="5">
    <source>
        <dbReference type="PROSITE" id="PS51379"/>
    </source>
</evidence>
<dbReference type="GO" id="GO:0051536">
    <property type="term" value="F:iron-sulfur cluster binding"/>
    <property type="evidence" value="ECO:0007669"/>
    <property type="project" value="UniProtKB-KW"/>
</dbReference>
<reference evidence="6 7" key="1">
    <citation type="journal article" date="2020" name="Biotechnol. Biofuels">
        <title>New insights from the biogas microbiome by comprehensive genome-resolved metagenomics of nearly 1600 species originating from multiple anaerobic digesters.</title>
        <authorList>
            <person name="Campanaro S."/>
            <person name="Treu L."/>
            <person name="Rodriguez-R L.M."/>
            <person name="Kovalovszki A."/>
            <person name="Ziels R.M."/>
            <person name="Maus I."/>
            <person name="Zhu X."/>
            <person name="Kougias P.G."/>
            <person name="Basile A."/>
            <person name="Luo G."/>
            <person name="Schluter A."/>
            <person name="Konstantinidis K.T."/>
            <person name="Angelidaki I."/>
        </authorList>
    </citation>
    <scope>NUCLEOTIDE SEQUENCE [LARGE SCALE GENOMIC DNA]</scope>
    <source>
        <strain evidence="6">AS27yjCOA_65</strain>
    </source>
</reference>
<keyword evidence="4" id="KW-0411">Iron-sulfur</keyword>
<evidence type="ECO:0000256" key="3">
    <source>
        <dbReference type="ARBA" id="ARBA00023004"/>
    </source>
</evidence>
<dbReference type="AlphaFoldDB" id="A0A7X9IJ94"/>
<protein>
    <submittedName>
        <fullName evidence="6">Radical SAM protein</fullName>
    </submittedName>
</protein>
<evidence type="ECO:0000313" key="6">
    <source>
        <dbReference type="EMBL" id="NMC62380.1"/>
    </source>
</evidence>
<proteinExistence type="predicted"/>
<feature type="domain" description="4Fe-4S ferredoxin-type" evidence="5">
    <location>
        <begin position="191"/>
        <end position="221"/>
    </location>
</feature>
<evidence type="ECO:0000313" key="7">
    <source>
        <dbReference type="Proteomes" id="UP000524246"/>
    </source>
</evidence>
<dbReference type="SFLD" id="SFLDS00029">
    <property type="entry name" value="Radical_SAM"/>
    <property type="match status" value="1"/>
</dbReference>
<evidence type="ECO:0000256" key="1">
    <source>
        <dbReference type="ARBA" id="ARBA00022691"/>
    </source>
</evidence>
<name>A0A7X9IJ94_9DELT</name>
<dbReference type="PROSITE" id="PS51379">
    <property type="entry name" value="4FE4S_FER_2"/>
    <property type="match status" value="1"/>
</dbReference>
<keyword evidence="1" id="KW-0949">S-adenosyl-L-methionine</keyword>
<accession>A0A7X9IJ94</accession>
<dbReference type="EMBL" id="JAAZON010000181">
    <property type="protein sequence ID" value="NMC62380.1"/>
    <property type="molecule type" value="Genomic_DNA"/>
</dbReference>
<gene>
    <name evidence="6" type="ORF">GYA55_04360</name>
</gene>
<keyword evidence="2" id="KW-0479">Metal-binding</keyword>
<dbReference type="Proteomes" id="UP000524246">
    <property type="component" value="Unassembled WGS sequence"/>
</dbReference>
<dbReference type="SUPFAM" id="SSF102114">
    <property type="entry name" value="Radical SAM enzymes"/>
    <property type="match status" value="1"/>
</dbReference>